<dbReference type="EMBL" id="LNQE01001831">
    <property type="protein sequence ID" value="KUG05030.1"/>
    <property type="molecule type" value="Genomic_DNA"/>
</dbReference>
<evidence type="ECO:0000256" key="1">
    <source>
        <dbReference type="ARBA" id="ARBA00022723"/>
    </source>
</evidence>
<gene>
    <name evidence="5" type="ORF">ASZ90_017519</name>
</gene>
<dbReference type="Gene3D" id="3.40.350.10">
    <property type="entry name" value="Creatinase/prolidase N-terminal domain"/>
    <property type="match status" value="1"/>
</dbReference>
<reference evidence="5" key="1">
    <citation type="journal article" date="2015" name="Proc. Natl. Acad. Sci. U.S.A.">
        <title>Networks of energetic and metabolic interactions define dynamics in microbial communities.</title>
        <authorList>
            <person name="Embree M."/>
            <person name="Liu J.K."/>
            <person name="Al-Bassam M.M."/>
            <person name="Zengler K."/>
        </authorList>
    </citation>
    <scope>NUCLEOTIDE SEQUENCE</scope>
</reference>
<dbReference type="GO" id="GO:0004177">
    <property type="term" value="F:aminopeptidase activity"/>
    <property type="evidence" value="ECO:0007669"/>
    <property type="project" value="UniProtKB-KW"/>
</dbReference>
<dbReference type="InterPro" id="IPR000587">
    <property type="entry name" value="Creatinase_N"/>
</dbReference>
<evidence type="ECO:0000259" key="3">
    <source>
        <dbReference type="Pfam" id="PF00557"/>
    </source>
</evidence>
<dbReference type="InterPro" id="IPR036005">
    <property type="entry name" value="Creatinase/aminopeptidase-like"/>
</dbReference>
<organism evidence="5">
    <name type="scientific">hydrocarbon metagenome</name>
    <dbReference type="NCBI Taxonomy" id="938273"/>
    <lineage>
        <taxon>unclassified sequences</taxon>
        <taxon>metagenomes</taxon>
        <taxon>ecological metagenomes</taxon>
    </lineage>
</organism>
<dbReference type="PANTHER" id="PTHR46112">
    <property type="entry name" value="AMINOPEPTIDASE"/>
    <property type="match status" value="1"/>
</dbReference>
<dbReference type="GO" id="GO:0046872">
    <property type="term" value="F:metal ion binding"/>
    <property type="evidence" value="ECO:0007669"/>
    <property type="project" value="UniProtKB-KW"/>
</dbReference>
<dbReference type="InterPro" id="IPR001131">
    <property type="entry name" value="Peptidase_M24B_aminopep-P_CS"/>
</dbReference>
<comment type="caution">
    <text evidence="5">The sequence shown here is derived from an EMBL/GenBank/DDBJ whole genome shotgun (WGS) entry which is preliminary data.</text>
</comment>
<dbReference type="SUPFAM" id="SSF55920">
    <property type="entry name" value="Creatinase/aminopeptidase"/>
    <property type="match status" value="1"/>
</dbReference>
<proteinExistence type="predicted"/>
<dbReference type="InterPro" id="IPR029149">
    <property type="entry name" value="Creatin/AminoP/Spt16_N"/>
</dbReference>
<dbReference type="PROSITE" id="PS00491">
    <property type="entry name" value="PROLINE_PEPTIDASE"/>
    <property type="match status" value="1"/>
</dbReference>
<dbReference type="CDD" id="cd01092">
    <property type="entry name" value="APP-like"/>
    <property type="match status" value="1"/>
</dbReference>
<keyword evidence="5" id="KW-0031">Aminopeptidase</keyword>
<dbReference type="Pfam" id="PF01321">
    <property type="entry name" value="Creatinase_N"/>
    <property type="match status" value="1"/>
</dbReference>
<name>A0A0W8E9F1_9ZZZZ</name>
<keyword evidence="1" id="KW-0479">Metal-binding</keyword>
<feature type="domain" description="Creatinase N-terminal" evidence="4">
    <location>
        <begin position="5"/>
        <end position="128"/>
    </location>
</feature>
<evidence type="ECO:0000256" key="2">
    <source>
        <dbReference type="ARBA" id="ARBA00022801"/>
    </source>
</evidence>
<dbReference type="InterPro" id="IPR050659">
    <property type="entry name" value="Peptidase_M24B"/>
</dbReference>
<dbReference type="InterPro" id="IPR000994">
    <property type="entry name" value="Pept_M24"/>
</dbReference>
<dbReference type="AlphaFoldDB" id="A0A0W8E9F1"/>
<dbReference type="PANTHER" id="PTHR46112:SF3">
    <property type="entry name" value="AMINOPEPTIDASE YPDF"/>
    <property type="match status" value="1"/>
</dbReference>
<dbReference type="SUPFAM" id="SSF53092">
    <property type="entry name" value="Creatinase/prolidase N-terminal domain"/>
    <property type="match status" value="1"/>
</dbReference>
<dbReference type="PRINTS" id="PR00599">
    <property type="entry name" value="MAPEPTIDASE"/>
</dbReference>
<sequence>MIDDRITEFRNRLDKNKLDAMLISKPENIRYLSGFTGGSDAVLLVSSHHQYIITDSRYTEQVHRECPGWELRLEKPASREELVNLSKMYKDIGFESQYLTHHEYVELEKNMPGQFIPLLSLVEAQRIIKEEEELDLLRKAAQIGDRVFSEICSIIQTDVSEKHIANQIVYFLKDLGCDKESFDTISVSGANAALPHGQPGDKLLKPGDMLTLDYGGFYKGYASDMTRTIAIDRAEQKLIDRYQAVLEAQLTGLSMVKEGARCKDIDQSIRRCLKKYDMDKYFIHGTGHGVGLEIHEAPRVSFGSDEILKKNMVITIEPGIYISGWGGIRIEDTVIVKDGGCEVITHSDKELLIIDGGIK</sequence>
<feature type="domain" description="Peptidase M24" evidence="3">
    <location>
        <begin position="136"/>
        <end position="337"/>
    </location>
</feature>
<protein>
    <submittedName>
        <fullName evidence="5">Aminopeptidase ypdf (Mp-, ma-, ms-, ap-, np-specific)</fullName>
    </submittedName>
</protein>
<dbReference type="InterPro" id="IPR001714">
    <property type="entry name" value="Pept_M24_MAP"/>
</dbReference>
<evidence type="ECO:0000313" key="5">
    <source>
        <dbReference type="EMBL" id="KUG05030.1"/>
    </source>
</evidence>
<dbReference type="Pfam" id="PF00557">
    <property type="entry name" value="Peptidase_M24"/>
    <property type="match status" value="1"/>
</dbReference>
<keyword evidence="5" id="KW-0645">Protease</keyword>
<keyword evidence="2" id="KW-0378">Hydrolase</keyword>
<accession>A0A0W8E9F1</accession>
<evidence type="ECO:0000259" key="4">
    <source>
        <dbReference type="Pfam" id="PF01321"/>
    </source>
</evidence>
<dbReference type="Gene3D" id="3.90.230.10">
    <property type="entry name" value="Creatinase/methionine aminopeptidase superfamily"/>
    <property type="match status" value="1"/>
</dbReference>